<gene>
    <name evidence="1" type="ORF">Z519_07398</name>
</gene>
<keyword evidence="2" id="KW-1185">Reference proteome</keyword>
<sequence>MTGHRTVLETIYSFLRPRAQSVDISSDRCQDGYSDCRGPQNLPRLQCPTQLSPLRKRKAESWLEDSVGLYPACDPDCEAHDLFGDVLNGYATPKINRGAVPWLDSLPDPSINSDAKLSLEEVALCGTGAYHDREFGIQSSHYAPIRNNHVQSIPDRFQNQVAVGNL</sequence>
<dbReference type="RefSeq" id="XP_016619083.1">
    <property type="nucleotide sequence ID" value="XM_016765133.1"/>
</dbReference>
<organism evidence="1 2">
    <name type="scientific">Cladophialophora bantiana (strain ATCC 10958 / CBS 173.52 / CDC B-1940 / NIH 8579)</name>
    <name type="common">Xylohypha bantiana</name>
    <dbReference type="NCBI Taxonomy" id="1442370"/>
    <lineage>
        <taxon>Eukaryota</taxon>
        <taxon>Fungi</taxon>
        <taxon>Dikarya</taxon>
        <taxon>Ascomycota</taxon>
        <taxon>Pezizomycotina</taxon>
        <taxon>Eurotiomycetes</taxon>
        <taxon>Chaetothyriomycetidae</taxon>
        <taxon>Chaetothyriales</taxon>
        <taxon>Herpotrichiellaceae</taxon>
        <taxon>Cladophialophora</taxon>
    </lineage>
</organism>
<evidence type="ECO:0000313" key="2">
    <source>
        <dbReference type="Proteomes" id="UP000053789"/>
    </source>
</evidence>
<name>A0A0D2I6E4_CLAB1</name>
<dbReference type="GeneID" id="27700326"/>
<dbReference type="HOGENOM" id="CLU_1602498_0_0_1"/>
<dbReference type="AlphaFoldDB" id="A0A0D2I6E4"/>
<reference evidence="1" key="1">
    <citation type="submission" date="2015-01" db="EMBL/GenBank/DDBJ databases">
        <title>The Genome Sequence of Cladophialophora bantiana CBS 173.52.</title>
        <authorList>
            <consortium name="The Broad Institute Genomics Platform"/>
            <person name="Cuomo C."/>
            <person name="de Hoog S."/>
            <person name="Gorbushina A."/>
            <person name="Stielow B."/>
            <person name="Teixiera M."/>
            <person name="Abouelleil A."/>
            <person name="Chapman S.B."/>
            <person name="Priest M."/>
            <person name="Young S.K."/>
            <person name="Wortman J."/>
            <person name="Nusbaum C."/>
            <person name="Birren B."/>
        </authorList>
    </citation>
    <scope>NUCLEOTIDE SEQUENCE [LARGE SCALE GENOMIC DNA]</scope>
    <source>
        <strain evidence="1">CBS 173.52</strain>
    </source>
</reference>
<proteinExistence type="predicted"/>
<dbReference type="Proteomes" id="UP000053789">
    <property type="component" value="Unassembled WGS sequence"/>
</dbReference>
<evidence type="ECO:0000313" key="1">
    <source>
        <dbReference type="EMBL" id="KIW92414.1"/>
    </source>
</evidence>
<dbReference type="EMBL" id="KN846989">
    <property type="protein sequence ID" value="KIW92414.1"/>
    <property type="molecule type" value="Genomic_DNA"/>
</dbReference>
<protein>
    <submittedName>
        <fullName evidence="1">Uncharacterized protein</fullName>
    </submittedName>
</protein>
<accession>A0A0D2I6E4</accession>
<dbReference type="VEuPathDB" id="FungiDB:Z519_07398"/>